<organism evidence="2 3">
    <name type="scientific">Molorchus minor</name>
    <dbReference type="NCBI Taxonomy" id="1323400"/>
    <lineage>
        <taxon>Eukaryota</taxon>
        <taxon>Metazoa</taxon>
        <taxon>Ecdysozoa</taxon>
        <taxon>Arthropoda</taxon>
        <taxon>Hexapoda</taxon>
        <taxon>Insecta</taxon>
        <taxon>Pterygota</taxon>
        <taxon>Neoptera</taxon>
        <taxon>Endopterygota</taxon>
        <taxon>Coleoptera</taxon>
        <taxon>Polyphaga</taxon>
        <taxon>Cucujiformia</taxon>
        <taxon>Chrysomeloidea</taxon>
        <taxon>Cerambycidae</taxon>
        <taxon>Lamiinae</taxon>
        <taxon>Monochamini</taxon>
        <taxon>Molorchus</taxon>
    </lineage>
</organism>
<keyword evidence="3" id="KW-1185">Reference proteome</keyword>
<dbReference type="Proteomes" id="UP001162164">
    <property type="component" value="Unassembled WGS sequence"/>
</dbReference>
<name>A0ABQ9IZK6_9CUCU</name>
<evidence type="ECO:0000256" key="1">
    <source>
        <dbReference type="SAM" id="MobiDB-lite"/>
    </source>
</evidence>
<reference evidence="2" key="1">
    <citation type="journal article" date="2023" name="Insect Mol. Biol.">
        <title>Genome sequencing provides insights into the evolution of gene families encoding plant cell wall-degrading enzymes in longhorned beetles.</title>
        <authorList>
            <person name="Shin N.R."/>
            <person name="Okamura Y."/>
            <person name="Kirsch R."/>
            <person name="Pauchet Y."/>
        </authorList>
    </citation>
    <scope>NUCLEOTIDE SEQUENCE</scope>
    <source>
        <strain evidence="2">MMC_N1</strain>
    </source>
</reference>
<gene>
    <name evidence="2" type="ORF">NQ317_016193</name>
</gene>
<feature type="region of interest" description="Disordered" evidence="1">
    <location>
        <begin position="86"/>
        <end position="106"/>
    </location>
</feature>
<comment type="caution">
    <text evidence="2">The sequence shown here is derived from an EMBL/GenBank/DDBJ whole genome shotgun (WGS) entry which is preliminary data.</text>
</comment>
<feature type="compositionally biased region" description="Acidic residues" evidence="1">
    <location>
        <begin position="95"/>
        <end position="106"/>
    </location>
</feature>
<dbReference type="EMBL" id="JAPWTJ010001691">
    <property type="protein sequence ID" value="KAJ8969928.1"/>
    <property type="molecule type" value="Genomic_DNA"/>
</dbReference>
<protein>
    <submittedName>
        <fullName evidence="2">Uncharacterized protein</fullName>
    </submittedName>
</protein>
<proteinExistence type="predicted"/>
<evidence type="ECO:0000313" key="3">
    <source>
        <dbReference type="Proteomes" id="UP001162164"/>
    </source>
</evidence>
<sequence length="106" mass="12201">MELIQQNVHQHLYLASRQLVSRLSKHWSPSQVLISVSRLLDRSSSAYSPNGIFARHSSFMMCIFDRKCLARWPCIRKAMLQSEHLKGLGSNDDKAGEDDNWNDGRK</sequence>
<accession>A0ABQ9IZK6</accession>
<evidence type="ECO:0000313" key="2">
    <source>
        <dbReference type="EMBL" id="KAJ8969928.1"/>
    </source>
</evidence>